<evidence type="ECO:0000256" key="3">
    <source>
        <dbReference type="ARBA" id="ARBA00022989"/>
    </source>
</evidence>
<evidence type="ECO:0000313" key="8">
    <source>
        <dbReference type="Proteomes" id="UP000008536"/>
    </source>
</evidence>
<feature type="transmembrane region" description="Helical" evidence="6">
    <location>
        <begin position="382"/>
        <end position="404"/>
    </location>
</feature>
<organism evidence="7 8">
    <name type="scientific">Zygosaccharomyces rouxii (strain ATCC 2623 / CBS 732 / NBRC 1130 / NCYC 568 / NRRL Y-229)</name>
    <dbReference type="NCBI Taxonomy" id="559307"/>
    <lineage>
        <taxon>Eukaryota</taxon>
        <taxon>Fungi</taxon>
        <taxon>Dikarya</taxon>
        <taxon>Ascomycota</taxon>
        <taxon>Saccharomycotina</taxon>
        <taxon>Saccharomycetes</taxon>
        <taxon>Saccharomycetales</taxon>
        <taxon>Saccharomycetaceae</taxon>
        <taxon>Zygosaccharomyces</taxon>
    </lineage>
</organism>
<accession>C5DVV3</accession>
<dbReference type="STRING" id="559307.C5DVV3"/>
<feature type="transmembrane region" description="Helical" evidence="6">
    <location>
        <begin position="219"/>
        <end position="238"/>
    </location>
</feature>
<keyword evidence="5 6" id="KW-0472">Membrane</keyword>
<evidence type="ECO:0000256" key="4">
    <source>
        <dbReference type="ARBA" id="ARBA00023128"/>
    </source>
</evidence>
<proteinExistence type="predicted"/>
<dbReference type="FunCoup" id="C5DVV3">
    <property type="interactions" value="48"/>
</dbReference>
<evidence type="ECO:0000256" key="6">
    <source>
        <dbReference type="SAM" id="Phobius"/>
    </source>
</evidence>
<sequence>MITDKYVLESLDKLSQRGSPSEQLESYIQSVSRSIQQGKYRRISLPIKTLKEIKEDSLTVNYVAILCYYVLTNECLLKLPRAYEAVRYFKSAQSSQRNQLLYSLQTAPERLWKSLPGLPKHPIRSDLLSRLTQCEDFANRYTESLGRLMVEFRAGDQLPPKEELQRRLNALSQFLQLDSVNIVEILQATEKLTEGIGSATTAVTRNVPPVKPPSFVTRYWPAAFLALCYGPTSLMALWQSRETIKRFVQENVIDFVRGLIINWVYTPLRQVWATVRHDDDSSIAVMSQGTLSSESSSLTRMIVHFMQENTSQPLNEEQLVSQVEKGDLTQFLKIYETQLEHPVRNIASGALIRSLLIQIQKTKVDGSLALNGIDRMLQSQQLVFGVVALSPALVIIYTLTTSAYRLCKIGRLWSYESQHKEILSRSLNNAERLLNYDGVEAEESYWNQGLLAIEVTTVYQMGLTLLPRNMRKEWTRDVAELTDPKLSLRSRLNVVYRIYHTYSKYF</sequence>
<dbReference type="EMBL" id="CU928176">
    <property type="protein sequence ID" value="CAR27922.1"/>
    <property type="molecule type" value="Genomic_DNA"/>
</dbReference>
<keyword evidence="8" id="KW-1185">Reference proteome</keyword>
<dbReference type="Pfam" id="PF08637">
    <property type="entry name" value="NCA2"/>
    <property type="match status" value="1"/>
</dbReference>
<dbReference type="Proteomes" id="UP000008536">
    <property type="component" value="Chromosome D"/>
</dbReference>
<dbReference type="InParanoid" id="C5DVV3"/>
<evidence type="ECO:0000256" key="5">
    <source>
        <dbReference type="ARBA" id="ARBA00023136"/>
    </source>
</evidence>
<name>C5DVV3_ZYGRC</name>
<dbReference type="PANTHER" id="PTHR28234:SF1">
    <property type="entry name" value="NUCLEAR CONTROL OF ATPASE PROTEIN 2"/>
    <property type="match status" value="1"/>
</dbReference>
<evidence type="ECO:0000256" key="2">
    <source>
        <dbReference type="ARBA" id="ARBA00022692"/>
    </source>
</evidence>
<dbReference type="GO" id="GO:0005741">
    <property type="term" value="C:mitochondrial outer membrane"/>
    <property type="evidence" value="ECO:0007669"/>
    <property type="project" value="TreeGrafter"/>
</dbReference>
<keyword evidence="2 6" id="KW-0812">Transmembrane</keyword>
<dbReference type="KEGG" id="zro:ZYRO0D09680g"/>
<protein>
    <submittedName>
        <fullName evidence="7">ZYRO0D09680p</fullName>
    </submittedName>
</protein>
<dbReference type="AlphaFoldDB" id="C5DVV3"/>
<evidence type="ECO:0000313" key="7">
    <source>
        <dbReference type="EMBL" id="CAR27922.1"/>
    </source>
</evidence>
<keyword evidence="4" id="KW-0496">Mitochondrion</keyword>
<evidence type="ECO:0000256" key="1">
    <source>
        <dbReference type="ARBA" id="ARBA00004225"/>
    </source>
</evidence>
<reference evidence="7 8" key="1">
    <citation type="journal article" date="2009" name="Genome Res.">
        <title>Comparative genomics of protoploid Saccharomycetaceae.</title>
        <authorList>
            <consortium name="The Genolevures Consortium"/>
            <person name="Souciet J.-L."/>
            <person name="Dujon B."/>
            <person name="Gaillardin C."/>
            <person name="Johnston M."/>
            <person name="Baret P.V."/>
            <person name="Cliften P."/>
            <person name="Sherman D.J."/>
            <person name="Weissenbach J."/>
            <person name="Westhof E."/>
            <person name="Wincker P."/>
            <person name="Jubin C."/>
            <person name="Poulain J."/>
            <person name="Barbe V."/>
            <person name="Segurens B."/>
            <person name="Artiguenave F."/>
            <person name="Anthouard V."/>
            <person name="Vacherie B."/>
            <person name="Val M.-E."/>
            <person name="Fulton R.S."/>
            <person name="Minx P."/>
            <person name="Wilson R."/>
            <person name="Durrens P."/>
            <person name="Jean G."/>
            <person name="Marck C."/>
            <person name="Martin T."/>
            <person name="Nikolski M."/>
            <person name="Rolland T."/>
            <person name="Seret M.-L."/>
            <person name="Casaregola S."/>
            <person name="Despons L."/>
            <person name="Fairhead C."/>
            <person name="Fischer G."/>
            <person name="Lafontaine I."/>
            <person name="Leh V."/>
            <person name="Lemaire M."/>
            <person name="de Montigny J."/>
            <person name="Neuveglise C."/>
            <person name="Thierry A."/>
            <person name="Blanc-Lenfle I."/>
            <person name="Bleykasten C."/>
            <person name="Diffels J."/>
            <person name="Fritsch E."/>
            <person name="Frangeul L."/>
            <person name="Goeffon A."/>
            <person name="Jauniaux N."/>
            <person name="Kachouri-Lafond R."/>
            <person name="Payen C."/>
            <person name="Potier S."/>
            <person name="Pribylova L."/>
            <person name="Ozanne C."/>
            <person name="Richard G.-F."/>
            <person name="Sacerdot C."/>
            <person name="Straub M.-L."/>
            <person name="Talla E."/>
        </authorList>
    </citation>
    <scope>NUCLEOTIDE SEQUENCE [LARGE SCALE GENOMIC DNA]</scope>
    <source>
        <strain evidence="7 8">ATCC 2623 / CBS 732 / BCRC 21506 / NBRC 1130 / NCYC 568 / NRRL Y-229</strain>
    </source>
</reference>
<dbReference type="InterPro" id="IPR013946">
    <property type="entry name" value="NCA2-like"/>
</dbReference>
<dbReference type="HOGENOM" id="CLU_008227_2_0_1"/>
<comment type="subcellular location">
    <subcellularLocation>
        <location evidence="1">Mitochondrion membrane</location>
        <topology evidence="1">Multi-pass membrane protein</topology>
    </subcellularLocation>
</comment>
<keyword evidence="3 6" id="KW-1133">Transmembrane helix</keyword>
<gene>
    <name evidence="7" type="ordered locus">ZYRO0D09680g</name>
</gene>
<dbReference type="PANTHER" id="PTHR28234">
    <property type="entry name" value="NUCLEAR CONTROL OF ATPASE PROTEIN 2"/>
    <property type="match status" value="1"/>
</dbReference>